<evidence type="ECO:0000313" key="2">
    <source>
        <dbReference type="Proteomes" id="UP000093355"/>
    </source>
</evidence>
<protein>
    <submittedName>
        <fullName evidence="1">Uncharacterized protein</fullName>
    </submittedName>
</protein>
<name>A0A1B9NJ06_9MICO</name>
<dbReference type="InterPro" id="IPR053716">
    <property type="entry name" value="Flag_assembly_chemotaxis_eff"/>
</dbReference>
<dbReference type="Gene3D" id="1.10.287.1700">
    <property type="match status" value="1"/>
</dbReference>
<dbReference type="RefSeq" id="WP_067028038.1">
    <property type="nucleotide sequence ID" value="NZ_CP038256.1"/>
</dbReference>
<gene>
    <name evidence="1" type="ORF">A7J15_11320</name>
</gene>
<accession>A0A1B9NJ06</accession>
<dbReference type="STRING" id="904291.A7J15_11320"/>
<sequence>MTPPFSLAGLLRLRGVQERAAAERLSRAAVTARQSEAREHRTRTALADSADAAVDVRSLAAIAASRAAARARIGELALIADAQRDDVDAARRAHTEAKRRALGLEKLEAAHRERERRGELRAEQSALDEIATGRWAIASARQEGAA</sequence>
<dbReference type="EMBL" id="LXMD01000001">
    <property type="protein sequence ID" value="OCG76566.1"/>
    <property type="molecule type" value="Genomic_DNA"/>
</dbReference>
<proteinExistence type="predicted"/>
<dbReference type="Proteomes" id="UP000093355">
    <property type="component" value="Unassembled WGS sequence"/>
</dbReference>
<comment type="caution">
    <text evidence="1">The sequence shown here is derived from an EMBL/GenBank/DDBJ whole genome shotgun (WGS) entry which is preliminary data.</text>
</comment>
<evidence type="ECO:0000313" key="1">
    <source>
        <dbReference type="EMBL" id="OCG76566.1"/>
    </source>
</evidence>
<reference evidence="1 2" key="1">
    <citation type="submission" date="2016-05" db="EMBL/GenBank/DDBJ databases">
        <authorList>
            <person name="Lavstsen T."/>
            <person name="Jespersen J.S."/>
        </authorList>
    </citation>
    <scope>NUCLEOTIDE SEQUENCE [LARGE SCALE GENOMIC DNA]</scope>
    <source>
        <strain evidence="1 2">YLB-01</strain>
    </source>
</reference>
<organism evidence="1 2">
    <name type="scientific">Microbacterium sediminis</name>
    <dbReference type="NCBI Taxonomy" id="904291"/>
    <lineage>
        <taxon>Bacteria</taxon>
        <taxon>Bacillati</taxon>
        <taxon>Actinomycetota</taxon>
        <taxon>Actinomycetes</taxon>
        <taxon>Micrococcales</taxon>
        <taxon>Microbacteriaceae</taxon>
        <taxon>Microbacterium</taxon>
    </lineage>
</organism>
<dbReference type="AlphaFoldDB" id="A0A1B9NJ06"/>
<keyword evidence="2" id="KW-1185">Reference proteome</keyword>